<accession>A0A0N9HKT7</accession>
<dbReference type="KEGG" id="kphy:AOZ06_06845"/>
<dbReference type="PROSITE" id="PS00041">
    <property type="entry name" value="HTH_ARAC_FAMILY_1"/>
    <property type="match status" value="1"/>
</dbReference>
<dbReference type="InterPro" id="IPR011051">
    <property type="entry name" value="RmlC_Cupin_sf"/>
</dbReference>
<keyword evidence="1" id="KW-0805">Transcription regulation</keyword>
<dbReference type="GO" id="GO:0003700">
    <property type="term" value="F:DNA-binding transcription factor activity"/>
    <property type="evidence" value="ECO:0007669"/>
    <property type="project" value="InterPro"/>
</dbReference>
<evidence type="ECO:0000256" key="2">
    <source>
        <dbReference type="ARBA" id="ARBA00023125"/>
    </source>
</evidence>
<dbReference type="STRING" id="860235.AOZ06_06845"/>
<dbReference type="OrthoDB" id="241790at2"/>
<dbReference type="GO" id="GO:0043565">
    <property type="term" value="F:sequence-specific DNA binding"/>
    <property type="evidence" value="ECO:0007669"/>
    <property type="project" value="InterPro"/>
</dbReference>
<evidence type="ECO:0000259" key="4">
    <source>
        <dbReference type="PROSITE" id="PS01124"/>
    </source>
</evidence>
<sequence length="303" mass="32872">MDLLSDVLAVMRGAQPHAACTTTRAPWGVRFPPEDAAGCHVVLEGSCWVIPSGGPPLALGAGDVVFIPPARGYALVDHPGSPLVDFQPSPDAPVDQMRIDGDGPATSTLCAAYYFDRDRGHPLLDDLPGVIRLPTRVGRHAALRATIDLLGAELAERRPGSTTIVTSLVDMLLLLTLRAWFDEQASRTTTGWATVFNDQAMISALRGIHAQPDQPWTVERLAALAGQSRATFAKRFATLVGRTPLAYLTWWRMTVAARMLREGDAPLRVIAAQTGYTSEFAFAKAFKRQFGQSPGKYRNEKPL</sequence>
<dbReference type="InterPro" id="IPR018060">
    <property type="entry name" value="HTH_AraC"/>
</dbReference>
<evidence type="ECO:0000313" key="6">
    <source>
        <dbReference type="Proteomes" id="UP000063699"/>
    </source>
</evidence>
<dbReference type="AlphaFoldDB" id="A0A0N9HKT7"/>
<organism evidence="5 6">
    <name type="scientific">Kibdelosporangium phytohabitans</name>
    <dbReference type="NCBI Taxonomy" id="860235"/>
    <lineage>
        <taxon>Bacteria</taxon>
        <taxon>Bacillati</taxon>
        <taxon>Actinomycetota</taxon>
        <taxon>Actinomycetes</taxon>
        <taxon>Pseudonocardiales</taxon>
        <taxon>Pseudonocardiaceae</taxon>
        <taxon>Kibdelosporangium</taxon>
    </lineage>
</organism>
<evidence type="ECO:0000313" key="5">
    <source>
        <dbReference type="EMBL" id="ALG06680.1"/>
    </source>
</evidence>
<reference evidence="5 6" key="1">
    <citation type="submission" date="2015-07" db="EMBL/GenBank/DDBJ databases">
        <title>Genome sequencing of Kibdelosporangium phytohabitans.</title>
        <authorList>
            <person name="Qin S."/>
            <person name="Xing K."/>
        </authorList>
    </citation>
    <scope>NUCLEOTIDE SEQUENCE [LARGE SCALE GENOMIC DNA]</scope>
    <source>
        <strain evidence="5 6">KLBMP1111</strain>
    </source>
</reference>
<keyword evidence="2" id="KW-0238">DNA-binding</keyword>
<dbReference type="PANTHER" id="PTHR46796:SF7">
    <property type="entry name" value="ARAC FAMILY TRANSCRIPTIONAL REGULATOR"/>
    <property type="match status" value="1"/>
</dbReference>
<evidence type="ECO:0000256" key="3">
    <source>
        <dbReference type="ARBA" id="ARBA00023163"/>
    </source>
</evidence>
<dbReference type="InterPro" id="IPR018062">
    <property type="entry name" value="HTH_AraC-typ_CS"/>
</dbReference>
<dbReference type="RefSeq" id="WP_054288652.1">
    <property type="nucleotide sequence ID" value="NZ_CP012752.1"/>
</dbReference>
<proteinExistence type="predicted"/>
<dbReference type="Gene3D" id="1.10.10.60">
    <property type="entry name" value="Homeodomain-like"/>
    <property type="match status" value="2"/>
</dbReference>
<protein>
    <submittedName>
        <fullName evidence="5">AraC family transcriptional regulator</fullName>
    </submittedName>
</protein>
<dbReference type="InterPro" id="IPR050204">
    <property type="entry name" value="AraC_XylS_family_regulators"/>
</dbReference>
<dbReference type="InterPro" id="IPR032783">
    <property type="entry name" value="AraC_lig"/>
</dbReference>
<dbReference type="InterPro" id="IPR020449">
    <property type="entry name" value="Tscrpt_reg_AraC-type_HTH"/>
</dbReference>
<dbReference type="PRINTS" id="PR00032">
    <property type="entry name" value="HTHARAC"/>
</dbReference>
<dbReference type="Proteomes" id="UP000063699">
    <property type="component" value="Chromosome"/>
</dbReference>
<dbReference type="SUPFAM" id="SSF46689">
    <property type="entry name" value="Homeodomain-like"/>
    <property type="match status" value="2"/>
</dbReference>
<feature type="domain" description="HTH araC/xylS-type" evidence="4">
    <location>
        <begin position="202"/>
        <end position="300"/>
    </location>
</feature>
<keyword evidence="6" id="KW-1185">Reference proteome</keyword>
<dbReference type="PANTHER" id="PTHR46796">
    <property type="entry name" value="HTH-TYPE TRANSCRIPTIONAL ACTIVATOR RHAS-RELATED"/>
    <property type="match status" value="1"/>
</dbReference>
<dbReference type="PROSITE" id="PS01124">
    <property type="entry name" value="HTH_ARAC_FAMILY_2"/>
    <property type="match status" value="1"/>
</dbReference>
<evidence type="ECO:0000256" key="1">
    <source>
        <dbReference type="ARBA" id="ARBA00023015"/>
    </source>
</evidence>
<keyword evidence="3" id="KW-0804">Transcription</keyword>
<dbReference type="InterPro" id="IPR009057">
    <property type="entry name" value="Homeodomain-like_sf"/>
</dbReference>
<dbReference type="Pfam" id="PF12852">
    <property type="entry name" value="Cupin_6"/>
    <property type="match status" value="1"/>
</dbReference>
<dbReference type="Pfam" id="PF12833">
    <property type="entry name" value="HTH_18"/>
    <property type="match status" value="1"/>
</dbReference>
<dbReference type="SMART" id="SM00342">
    <property type="entry name" value="HTH_ARAC"/>
    <property type="match status" value="1"/>
</dbReference>
<dbReference type="EMBL" id="CP012752">
    <property type="protein sequence ID" value="ALG06680.1"/>
    <property type="molecule type" value="Genomic_DNA"/>
</dbReference>
<name>A0A0N9HKT7_9PSEU</name>
<gene>
    <name evidence="5" type="ORF">AOZ06_06845</name>
</gene>
<dbReference type="SUPFAM" id="SSF51182">
    <property type="entry name" value="RmlC-like cupins"/>
    <property type="match status" value="1"/>
</dbReference>